<dbReference type="Pfam" id="PF14310">
    <property type="entry name" value="Fn3-like"/>
    <property type="match status" value="1"/>
</dbReference>
<dbReference type="InterPro" id="IPR002772">
    <property type="entry name" value="Glyco_hydro_3_C"/>
</dbReference>
<dbReference type="SUPFAM" id="SSF51445">
    <property type="entry name" value="(Trans)glycosidases"/>
    <property type="match status" value="2"/>
</dbReference>
<dbReference type="InterPro" id="IPR036962">
    <property type="entry name" value="Glyco_hydro_3_N_sf"/>
</dbReference>
<dbReference type="FunFam" id="3.40.50.1700:FF:000001">
    <property type="entry name" value="probable beta-D-xylosidase 2"/>
    <property type="match status" value="1"/>
</dbReference>
<evidence type="ECO:0000256" key="4">
    <source>
        <dbReference type="SAM" id="SignalP"/>
    </source>
</evidence>
<proteinExistence type="predicted"/>
<dbReference type="Gene3D" id="3.40.50.1700">
    <property type="entry name" value="Glycoside hydrolase family 3 C-terminal domain"/>
    <property type="match status" value="1"/>
</dbReference>
<feature type="chain" id="PRO_5043407372" evidence="4">
    <location>
        <begin position="25"/>
        <end position="977"/>
    </location>
</feature>
<comment type="caution">
    <text evidence="6">The sequence shown here is derived from an EMBL/GenBank/DDBJ whole genome shotgun (WGS) entry which is preliminary data.</text>
</comment>
<dbReference type="InterPro" id="IPR044993">
    <property type="entry name" value="BXL"/>
</dbReference>
<keyword evidence="7" id="KW-1185">Reference proteome</keyword>
<protein>
    <submittedName>
        <fullName evidence="6">Beta-d-xylosidase 4</fullName>
    </submittedName>
</protein>
<dbReference type="Pfam" id="PF01915">
    <property type="entry name" value="Glyco_hydro_3_C"/>
    <property type="match status" value="1"/>
</dbReference>
<keyword evidence="2" id="KW-0378">Hydrolase</keyword>
<dbReference type="GO" id="GO:0009044">
    <property type="term" value="F:xylan 1,4-beta-xylosidase activity"/>
    <property type="evidence" value="ECO:0007669"/>
    <property type="project" value="InterPro"/>
</dbReference>
<dbReference type="GO" id="GO:0046556">
    <property type="term" value="F:alpha-L-arabinofuranosidase activity"/>
    <property type="evidence" value="ECO:0007669"/>
    <property type="project" value="TreeGrafter"/>
</dbReference>
<dbReference type="Gene3D" id="2.60.40.10">
    <property type="entry name" value="Immunoglobulins"/>
    <property type="match status" value="1"/>
</dbReference>
<evidence type="ECO:0000259" key="5">
    <source>
        <dbReference type="SMART" id="SM01217"/>
    </source>
</evidence>
<reference evidence="6 7" key="1">
    <citation type="journal article" date="2018" name="Sci. Data">
        <title>The draft genome sequence of cork oak.</title>
        <authorList>
            <person name="Ramos A.M."/>
            <person name="Usie A."/>
            <person name="Barbosa P."/>
            <person name="Barros P.M."/>
            <person name="Capote T."/>
            <person name="Chaves I."/>
            <person name="Simoes F."/>
            <person name="Abreu I."/>
            <person name="Carrasquinho I."/>
            <person name="Faro C."/>
            <person name="Guimaraes J.B."/>
            <person name="Mendonca D."/>
            <person name="Nobrega F."/>
            <person name="Rodrigues L."/>
            <person name="Saibo N.J.M."/>
            <person name="Varela M.C."/>
            <person name="Egas C."/>
            <person name="Matos J."/>
            <person name="Miguel C.M."/>
            <person name="Oliveira M.M."/>
            <person name="Ricardo C.P."/>
            <person name="Goncalves S."/>
        </authorList>
    </citation>
    <scope>NUCLEOTIDE SEQUENCE [LARGE SCALE GENOMIC DNA]</scope>
    <source>
        <strain evidence="7">cv. HL8</strain>
    </source>
</reference>
<dbReference type="InterPro" id="IPR036881">
    <property type="entry name" value="Glyco_hydro_3_C_sf"/>
</dbReference>
<dbReference type="InterPro" id="IPR017853">
    <property type="entry name" value="GH"/>
</dbReference>
<keyword evidence="3" id="KW-0326">Glycosidase</keyword>
<feature type="signal peptide" evidence="4">
    <location>
        <begin position="1"/>
        <end position="24"/>
    </location>
</feature>
<dbReference type="InterPro" id="IPR001764">
    <property type="entry name" value="Glyco_hydro_3_N"/>
</dbReference>
<dbReference type="GO" id="GO:0031222">
    <property type="term" value="P:arabinan catabolic process"/>
    <property type="evidence" value="ECO:0007669"/>
    <property type="project" value="TreeGrafter"/>
</dbReference>
<dbReference type="InterPro" id="IPR026891">
    <property type="entry name" value="Fn3-like"/>
</dbReference>
<evidence type="ECO:0000256" key="1">
    <source>
        <dbReference type="ARBA" id="ARBA00022729"/>
    </source>
</evidence>
<organism evidence="6 7">
    <name type="scientific">Quercus suber</name>
    <name type="common">Cork oak</name>
    <dbReference type="NCBI Taxonomy" id="58331"/>
    <lineage>
        <taxon>Eukaryota</taxon>
        <taxon>Viridiplantae</taxon>
        <taxon>Streptophyta</taxon>
        <taxon>Embryophyta</taxon>
        <taxon>Tracheophyta</taxon>
        <taxon>Spermatophyta</taxon>
        <taxon>Magnoliopsida</taxon>
        <taxon>eudicotyledons</taxon>
        <taxon>Gunneridae</taxon>
        <taxon>Pentapetalae</taxon>
        <taxon>rosids</taxon>
        <taxon>fabids</taxon>
        <taxon>Fagales</taxon>
        <taxon>Fagaceae</taxon>
        <taxon>Quercus</taxon>
    </lineage>
</organism>
<dbReference type="PANTHER" id="PTHR42721:SF11">
    <property type="entry name" value="BETA-D-XYLOSIDASE 5-RELATED"/>
    <property type="match status" value="1"/>
</dbReference>
<evidence type="ECO:0000313" key="6">
    <source>
        <dbReference type="EMBL" id="KAK7831002.1"/>
    </source>
</evidence>
<dbReference type="PANTHER" id="PTHR42721">
    <property type="entry name" value="SUGAR HYDROLASE-RELATED"/>
    <property type="match status" value="1"/>
</dbReference>
<dbReference type="EMBL" id="PKMF04000453">
    <property type="protein sequence ID" value="KAK7831002.1"/>
    <property type="molecule type" value="Genomic_DNA"/>
</dbReference>
<evidence type="ECO:0000313" key="7">
    <source>
        <dbReference type="Proteomes" id="UP000237347"/>
    </source>
</evidence>
<accession>A0AAW0JVE3</accession>
<dbReference type="AlphaFoldDB" id="A0AAW0JVE3"/>
<dbReference type="SMART" id="SM01217">
    <property type="entry name" value="Fn3_like"/>
    <property type="match status" value="1"/>
</dbReference>
<dbReference type="InterPro" id="IPR013783">
    <property type="entry name" value="Ig-like_fold"/>
</dbReference>
<evidence type="ECO:0000256" key="2">
    <source>
        <dbReference type="ARBA" id="ARBA00022801"/>
    </source>
</evidence>
<dbReference type="SUPFAM" id="SSF52279">
    <property type="entry name" value="Beta-D-glucan exohydrolase, C-terminal domain"/>
    <property type="match status" value="1"/>
</dbReference>
<dbReference type="Gene3D" id="3.20.20.300">
    <property type="entry name" value="Glycoside hydrolase, family 3, N-terminal domain"/>
    <property type="match status" value="3"/>
</dbReference>
<gene>
    <name evidence="6" type="primary">BXL4_2</name>
    <name evidence="6" type="ORF">CFP56_027744</name>
</gene>
<name>A0AAW0JVE3_QUESU</name>
<dbReference type="GO" id="GO:0045493">
    <property type="term" value="P:xylan catabolic process"/>
    <property type="evidence" value="ECO:0007669"/>
    <property type="project" value="InterPro"/>
</dbReference>
<sequence>MAKTLSFDLYIYLAFSFCVIYTDAATPSNFTYVCDPARYTQLGLDIKSLPFCDKKLSYEVRARDLVRQLTLHEKVRQLGNRAYEVPRLGVPEYQWWSEALHGLSNVGPGTFFDNSVPHATSYPTPILTTASFNESLWNTIGKGTENNKYKDLNSRPLKVSACCKHFTAYDLDNWKGIERYTMAKTLIFDLYIYLAFAFCVIYTDAATPSNFTYVCDPARYAQLGLDIKSLPFCDKKLSYEVRARDLVRQLTLHEKVRQLGNRAYGVPRLGVPEYQWWSEALHGLSNVGPGTFFDNSVPHATSYPTPILTTASFNDPTINVARDPRWGRIIETPGEDPFVVGTYAVNYVRGLQDVEGTENNKYKDLYSRPLKVSTCCKHFTAYDLDNWKGIERYSFDARVTEQDLVETFNRPFQMCVQNGDVSSVMCSFNRINGIPACANYKLLKETVRQDWDHHGYIVADCDSVEVMIKDHKWLNVDNETAVSYTLQAGLDLDCGVYYTNNVENAVKHGKVGEGDVDQSLQYLQYLYVVLMRLGIFDGQPQYNSLGINDVCTSAHIELAGEAAREGIVLLKNDNGVLPLATKRNETLAVVGPHANDSVAMIGNYAFLTNKEGTPCRYRTPLNGFSSYGSVNYTAGCSSVKCSDGNLIGEAVDAAKTADATVIVAGIDLSIEAETRDRLDILLPGKQTDLINQVADAAKGPVVLVIMSAGGVDISFAKSNPKIHAILWAGYPGAEGGQAIADVVFGKYNPGNTEFNCLHKCKSFIFMILHNYLHLIFYVFQEEGYPLLGIKLIMLTTMQLRPDDSKGYPGRTYKFFDGPTVFPFGYGLSYTKFNYALKAAPSKLTITLSNFQHCRDLPYKNGTFKTSCPAVLIDDLSCNKEFKFDIEVKNAGDRDGDEVVLVYSQPPLGILGTHIKQLIKFQRVSVAAGASKLGRFAINICQGLGIVDSNGNAVFPSGSHTIIVGDHQIVHSIQLTYR</sequence>
<keyword evidence="1 4" id="KW-0732">Signal</keyword>
<dbReference type="Pfam" id="PF00933">
    <property type="entry name" value="Glyco_hydro_3"/>
    <property type="match status" value="1"/>
</dbReference>
<evidence type="ECO:0000256" key="3">
    <source>
        <dbReference type="ARBA" id="ARBA00023295"/>
    </source>
</evidence>
<dbReference type="Proteomes" id="UP000237347">
    <property type="component" value="Unassembled WGS sequence"/>
</dbReference>
<feature type="domain" description="Fibronectin type III-like" evidence="5">
    <location>
        <begin position="897"/>
        <end position="967"/>
    </location>
</feature>